<feature type="compositionally biased region" description="Polar residues" evidence="8">
    <location>
        <begin position="180"/>
        <end position="196"/>
    </location>
</feature>
<dbReference type="GO" id="GO:0031490">
    <property type="term" value="F:chromatin DNA binding"/>
    <property type="evidence" value="ECO:0007669"/>
    <property type="project" value="TreeGrafter"/>
</dbReference>
<evidence type="ECO:0000256" key="1">
    <source>
        <dbReference type="ARBA" id="ARBA00004123"/>
    </source>
</evidence>
<keyword evidence="7" id="KW-0862">Zinc</keyword>
<dbReference type="GO" id="GO:0008270">
    <property type="term" value="F:zinc ion binding"/>
    <property type="evidence" value="ECO:0007669"/>
    <property type="project" value="UniProtKB-KW"/>
</dbReference>
<dbReference type="SMART" id="SM00384">
    <property type="entry name" value="AT_hook"/>
    <property type="match status" value="5"/>
</dbReference>
<evidence type="ECO:0000259" key="10">
    <source>
        <dbReference type="PROSITE" id="PS51184"/>
    </source>
</evidence>
<dbReference type="GO" id="GO:0032454">
    <property type="term" value="F:histone H3K9 demethylase activity"/>
    <property type="evidence" value="ECO:0007669"/>
    <property type="project" value="InterPro"/>
</dbReference>
<dbReference type="PANTHER" id="PTHR12549:SF38">
    <property type="entry name" value="JMJC DOMAIN-CONTAINING HISTONE DEMETHYLASE 2, ISOFORM A"/>
    <property type="match status" value="1"/>
</dbReference>
<keyword evidence="12" id="KW-1185">Reference proteome</keyword>
<dbReference type="InterPro" id="IPR018866">
    <property type="entry name" value="Znf-4CXXC_R1"/>
</dbReference>
<dbReference type="PROSITE" id="PS50089">
    <property type="entry name" value="ZF_RING_2"/>
    <property type="match status" value="1"/>
</dbReference>
<evidence type="ECO:0000256" key="2">
    <source>
        <dbReference type="ARBA" id="ARBA00006801"/>
    </source>
</evidence>
<dbReference type="InterPro" id="IPR017956">
    <property type="entry name" value="AT_hook_DNA-bd_motif"/>
</dbReference>
<dbReference type="GO" id="GO:0003712">
    <property type="term" value="F:transcription coregulator activity"/>
    <property type="evidence" value="ECO:0007669"/>
    <property type="project" value="TreeGrafter"/>
</dbReference>
<evidence type="ECO:0000256" key="4">
    <source>
        <dbReference type="ARBA" id="ARBA00023015"/>
    </source>
</evidence>
<dbReference type="GO" id="GO:0006357">
    <property type="term" value="P:regulation of transcription by RNA polymerase II"/>
    <property type="evidence" value="ECO:0007669"/>
    <property type="project" value="TreeGrafter"/>
</dbReference>
<feature type="compositionally biased region" description="Polar residues" evidence="8">
    <location>
        <begin position="217"/>
        <end position="232"/>
    </location>
</feature>
<feature type="region of interest" description="Disordered" evidence="8">
    <location>
        <begin position="159"/>
        <end position="305"/>
    </location>
</feature>
<name>A0AAW1W4P9_RUBAR</name>
<dbReference type="AlphaFoldDB" id="A0AAW1W4P9"/>
<evidence type="ECO:0000256" key="8">
    <source>
        <dbReference type="SAM" id="MobiDB-lite"/>
    </source>
</evidence>
<protein>
    <submittedName>
        <fullName evidence="11">Uncharacterized protein</fullName>
    </submittedName>
</protein>
<dbReference type="EMBL" id="JBEDUW010000007">
    <property type="protein sequence ID" value="KAK9914472.1"/>
    <property type="molecule type" value="Genomic_DNA"/>
</dbReference>
<keyword evidence="7" id="KW-0863">Zinc-finger</keyword>
<dbReference type="Pfam" id="PF02373">
    <property type="entry name" value="JmjC"/>
    <property type="match status" value="1"/>
</dbReference>
<feature type="domain" description="JmjC" evidence="10">
    <location>
        <begin position="760"/>
        <end position="1021"/>
    </location>
</feature>
<comment type="caution">
    <text evidence="11">The sequence shown here is derived from an EMBL/GenBank/DDBJ whole genome shotgun (WGS) entry which is preliminary data.</text>
</comment>
<dbReference type="Proteomes" id="UP001457282">
    <property type="component" value="Unassembled WGS sequence"/>
</dbReference>
<evidence type="ECO:0000313" key="12">
    <source>
        <dbReference type="Proteomes" id="UP001457282"/>
    </source>
</evidence>
<feature type="compositionally biased region" description="Basic residues" evidence="8">
    <location>
        <begin position="241"/>
        <end position="251"/>
    </location>
</feature>
<dbReference type="InterPro" id="IPR001841">
    <property type="entry name" value="Znf_RING"/>
</dbReference>
<dbReference type="Pfam" id="PF10497">
    <property type="entry name" value="zf-4CXXC_R1"/>
    <property type="match status" value="1"/>
</dbReference>
<dbReference type="GO" id="GO:0000118">
    <property type="term" value="C:histone deacetylase complex"/>
    <property type="evidence" value="ECO:0007669"/>
    <property type="project" value="TreeGrafter"/>
</dbReference>
<feature type="region of interest" description="Disordered" evidence="8">
    <location>
        <begin position="867"/>
        <end position="900"/>
    </location>
</feature>
<evidence type="ECO:0000256" key="6">
    <source>
        <dbReference type="ARBA" id="ARBA00023242"/>
    </source>
</evidence>
<evidence type="ECO:0000256" key="7">
    <source>
        <dbReference type="PROSITE-ProRule" id="PRU00175"/>
    </source>
</evidence>
<keyword evidence="5" id="KW-0804">Transcription</keyword>
<evidence type="ECO:0000313" key="11">
    <source>
        <dbReference type="EMBL" id="KAK9914472.1"/>
    </source>
</evidence>
<feature type="region of interest" description="Disordered" evidence="8">
    <location>
        <begin position="62"/>
        <end position="125"/>
    </location>
</feature>
<dbReference type="GO" id="GO:0000785">
    <property type="term" value="C:chromatin"/>
    <property type="evidence" value="ECO:0007669"/>
    <property type="project" value="TreeGrafter"/>
</dbReference>
<feature type="compositionally biased region" description="Basic residues" evidence="8">
    <location>
        <begin position="168"/>
        <end position="179"/>
    </location>
</feature>
<comment type="subcellular location">
    <subcellularLocation>
        <location evidence="1">Nucleus</location>
    </subcellularLocation>
</comment>
<keyword evidence="4" id="KW-0805">Transcription regulation</keyword>
<feature type="domain" description="RING-type" evidence="9">
    <location>
        <begin position="315"/>
        <end position="362"/>
    </location>
</feature>
<organism evidence="11 12">
    <name type="scientific">Rubus argutus</name>
    <name type="common">Southern blackberry</name>
    <dbReference type="NCBI Taxonomy" id="59490"/>
    <lineage>
        <taxon>Eukaryota</taxon>
        <taxon>Viridiplantae</taxon>
        <taxon>Streptophyta</taxon>
        <taxon>Embryophyta</taxon>
        <taxon>Tracheophyta</taxon>
        <taxon>Spermatophyta</taxon>
        <taxon>Magnoliopsida</taxon>
        <taxon>eudicotyledons</taxon>
        <taxon>Gunneridae</taxon>
        <taxon>Pentapetalae</taxon>
        <taxon>rosids</taxon>
        <taxon>fabids</taxon>
        <taxon>Rosales</taxon>
        <taxon>Rosaceae</taxon>
        <taxon>Rosoideae</taxon>
        <taxon>Rosoideae incertae sedis</taxon>
        <taxon>Rubus</taxon>
    </lineage>
</organism>
<dbReference type="Gene3D" id="2.60.120.650">
    <property type="entry name" value="Cupin"/>
    <property type="match status" value="1"/>
</dbReference>
<feature type="compositionally biased region" description="Polar residues" evidence="8">
    <location>
        <begin position="289"/>
        <end position="305"/>
    </location>
</feature>
<feature type="compositionally biased region" description="Basic and acidic residues" evidence="8">
    <location>
        <begin position="96"/>
        <end position="117"/>
    </location>
</feature>
<sequence>MSSEINCGNDIQTKDERSRLKEIQEKLDEMVIGNDGDGKDVPLVGLENERPIHVSKKYKGMSAACGNNEGGNVVVERKRSGRRKGSTNKRPTASVGEDHSQEGENVGKIDGGDERSKSKLLGRPKKKRRIILPEALRKITLLTHQNYLKEDSSFHAEQLQNVEDTEKKLHKKPRGRPRKINNQQMNHSNFRTQQSKNSEDTAQKFHKRPGGRPRKINNLQVNHSDFSTQQLKNSEDTEQKFHKRTRGRPRKLNNQQMNHRDFRTQQLKKSEHTEQGFQKRPRGRPRKFNNVQAHPSDLNKGTSTDTSERKESLWCHQCLRNDRNGVVVCLNCRKKRYCYDCLAKWYPEKTKEDIELACPYCRCNCNCRICLKEDLVVMAGHEETDTNIKLEKLLYLLCKTLPLLRHIQREQRSELDAESCIRGVQLTEEDLTRSILEDDDRVYCDKCNTSIVNFHRSCPNPDCSYDLCITCCWELRKGCQPGGSERESYCQQLYEGVHGRGTVSYGQIPENVNESISQSVPVNGHTNDMSYEFPDWRAEADGRIPCPPKAQGGCGAQLLELRRIFEADWVEKLIFSSEDLTVHYQSLDVDFSQGCSICHSISSAGNGVKVSEVRHAADRENCHDNVIYCPDAVHLGNNDIEHFQLHWRRGEPVIVRNVQEKATGLSWEPMVMWRAFIGAKKVLKEDAAKVKAIDCLDWCQVEINIFQFFKGYIEGRKYKNGWPEMLKLKDWPPSNLFEECLPRHGAEFMAMLPFSDYTHPKSGVLNLATRLPIALKPDLGPKTYIAYGTMEELGRGDSVTKLHCDISDAVNVLTHATEAKIPPWQHKIIDRLQKKYEAEDEIIEGTSSNDEHFEPSNVTEDVKFLDESNPSWQKNSGNLINKNESMESDSNSNSSQNDNKSEVVYGGAVWDIFRRQDVPKLIEYVLKHQKEFRHISNLPVKSVIHPIHDQTLYLDEKHKKKLKEEFGVEPWTFEQHLGEAVFIPAGCPHQVRNRQSCIKVALDFVSPENVQECIRLTEEFRLLPENHRSREDKLEVKKMALYAASDAISEAETLKSRIGSLNEKVKLRSSHSD</sequence>
<evidence type="ECO:0000259" key="9">
    <source>
        <dbReference type="PROSITE" id="PS50089"/>
    </source>
</evidence>
<keyword evidence="3" id="KW-0479">Metal-binding</keyword>
<feature type="compositionally biased region" description="Low complexity" evidence="8">
    <location>
        <begin position="888"/>
        <end position="898"/>
    </location>
</feature>
<dbReference type="SMART" id="SM00558">
    <property type="entry name" value="JmjC"/>
    <property type="match status" value="1"/>
</dbReference>
<reference evidence="11 12" key="1">
    <citation type="journal article" date="2023" name="G3 (Bethesda)">
        <title>A chromosome-length genome assembly and annotation of blackberry (Rubus argutus, cv. 'Hillquist').</title>
        <authorList>
            <person name="Bruna T."/>
            <person name="Aryal R."/>
            <person name="Dudchenko O."/>
            <person name="Sargent D.J."/>
            <person name="Mead D."/>
            <person name="Buti M."/>
            <person name="Cavallini A."/>
            <person name="Hytonen T."/>
            <person name="Andres J."/>
            <person name="Pham M."/>
            <person name="Weisz D."/>
            <person name="Mascagni F."/>
            <person name="Usai G."/>
            <person name="Natali L."/>
            <person name="Bassil N."/>
            <person name="Fernandez G.E."/>
            <person name="Lomsadze A."/>
            <person name="Armour M."/>
            <person name="Olukolu B."/>
            <person name="Poorten T."/>
            <person name="Britton C."/>
            <person name="Davik J."/>
            <person name="Ashrafi H."/>
            <person name="Aiden E.L."/>
            <person name="Borodovsky M."/>
            <person name="Worthington M."/>
        </authorList>
    </citation>
    <scope>NUCLEOTIDE SEQUENCE [LARGE SCALE GENOMIC DNA]</scope>
    <source>
        <strain evidence="11">PI 553951</strain>
    </source>
</reference>
<dbReference type="PROSITE" id="PS51184">
    <property type="entry name" value="JMJC"/>
    <property type="match status" value="1"/>
</dbReference>
<keyword evidence="6" id="KW-0539">Nucleus</keyword>
<dbReference type="PANTHER" id="PTHR12549">
    <property type="entry name" value="JMJC DOMAIN-CONTAINING HISTONE DEMETHYLATION PROTEIN"/>
    <property type="match status" value="1"/>
</dbReference>
<proteinExistence type="inferred from homology"/>
<dbReference type="InterPro" id="IPR045109">
    <property type="entry name" value="LSDs-like"/>
</dbReference>
<comment type="similarity">
    <text evidence="2">Belongs to the JARID1 histone demethylase family.</text>
</comment>
<dbReference type="SUPFAM" id="SSF51197">
    <property type="entry name" value="Clavaminate synthase-like"/>
    <property type="match status" value="1"/>
</dbReference>
<feature type="compositionally biased region" description="Basic and acidic residues" evidence="8">
    <location>
        <begin position="258"/>
        <end position="274"/>
    </location>
</feature>
<dbReference type="InterPro" id="IPR003347">
    <property type="entry name" value="JmjC_dom"/>
</dbReference>
<feature type="compositionally biased region" description="Polar residues" evidence="8">
    <location>
        <begin position="868"/>
        <end position="880"/>
    </location>
</feature>
<accession>A0AAW1W4P9</accession>
<evidence type="ECO:0000256" key="3">
    <source>
        <dbReference type="ARBA" id="ARBA00022723"/>
    </source>
</evidence>
<evidence type="ECO:0000256" key="5">
    <source>
        <dbReference type="ARBA" id="ARBA00023163"/>
    </source>
</evidence>
<feature type="compositionally biased region" description="Basic residues" evidence="8">
    <location>
        <begin position="204"/>
        <end position="215"/>
    </location>
</feature>
<gene>
    <name evidence="11" type="ORF">M0R45_038250</name>
</gene>
<dbReference type="PRINTS" id="PR00929">
    <property type="entry name" value="ATHOOK"/>
</dbReference>